<dbReference type="EMBL" id="MU069829">
    <property type="protein sequence ID" value="KAF5833114.1"/>
    <property type="molecule type" value="Genomic_DNA"/>
</dbReference>
<proteinExistence type="predicted"/>
<dbReference type="Proteomes" id="UP000815325">
    <property type="component" value="Unassembled WGS sequence"/>
</dbReference>
<evidence type="ECO:0000313" key="1">
    <source>
        <dbReference type="EMBL" id="KAF5833114.1"/>
    </source>
</evidence>
<organism evidence="1 2">
    <name type="scientific">Dunaliella salina</name>
    <name type="common">Green alga</name>
    <name type="synonym">Protococcus salinus</name>
    <dbReference type="NCBI Taxonomy" id="3046"/>
    <lineage>
        <taxon>Eukaryota</taxon>
        <taxon>Viridiplantae</taxon>
        <taxon>Chlorophyta</taxon>
        <taxon>core chlorophytes</taxon>
        <taxon>Chlorophyceae</taxon>
        <taxon>CS clade</taxon>
        <taxon>Chlamydomonadales</taxon>
        <taxon>Dunaliellaceae</taxon>
        <taxon>Dunaliella</taxon>
    </lineage>
</organism>
<evidence type="ECO:0000313" key="2">
    <source>
        <dbReference type="Proteomes" id="UP000815325"/>
    </source>
</evidence>
<reference evidence="1" key="1">
    <citation type="submission" date="2017-08" db="EMBL/GenBank/DDBJ databases">
        <authorList>
            <person name="Polle J.E."/>
            <person name="Barry K."/>
            <person name="Cushman J."/>
            <person name="Schmutz J."/>
            <person name="Tran D."/>
            <person name="Hathwaick L.T."/>
            <person name="Yim W.C."/>
            <person name="Jenkins J."/>
            <person name="Mckie-Krisberg Z.M."/>
            <person name="Prochnik S."/>
            <person name="Lindquist E."/>
            <person name="Dockter R.B."/>
            <person name="Adam C."/>
            <person name="Molina H."/>
            <person name="Bunkerborg J."/>
            <person name="Jin E."/>
            <person name="Buchheim M."/>
            <person name="Magnuson J."/>
        </authorList>
    </citation>
    <scope>NUCLEOTIDE SEQUENCE</scope>
    <source>
        <strain evidence="1">CCAP 19/18</strain>
    </source>
</reference>
<evidence type="ECO:0008006" key="3">
    <source>
        <dbReference type="Google" id="ProtNLM"/>
    </source>
</evidence>
<protein>
    <recommendedName>
        <fullName evidence="3">Encoded protein</fullName>
    </recommendedName>
</protein>
<name>A0ABQ7GET5_DUNSA</name>
<sequence length="107" mass="11849">MLHLQGELSRRVRSQLATHHFPSSSNNHLEDHTAAGCSSAVCPPGLVQQGIKNNNRTKSLDCHISCRAFPSLSFDSSLLFSQDMMHDDAMQSHSAVKEWPIVYRGST</sequence>
<comment type="caution">
    <text evidence="1">The sequence shown here is derived from an EMBL/GenBank/DDBJ whole genome shotgun (WGS) entry which is preliminary data.</text>
</comment>
<accession>A0ABQ7GET5</accession>
<keyword evidence="2" id="KW-1185">Reference proteome</keyword>
<gene>
    <name evidence="1" type="ORF">DUNSADRAFT_10664</name>
</gene>